<gene>
    <name evidence="2" type="ORF">GPA10_24325</name>
</gene>
<keyword evidence="3" id="KW-1185">Reference proteome</keyword>
<dbReference type="Proteomes" id="UP000483802">
    <property type="component" value="Unassembled WGS sequence"/>
</dbReference>
<dbReference type="Gene3D" id="3.40.50.720">
    <property type="entry name" value="NAD(P)-binding Rossmann-like Domain"/>
    <property type="match status" value="2"/>
</dbReference>
<protein>
    <submittedName>
        <fullName evidence="2">SDR family NAD(P)-dependent oxidoreductase</fullName>
    </submittedName>
</protein>
<dbReference type="InterPro" id="IPR050259">
    <property type="entry name" value="SDR"/>
</dbReference>
<comment type="similarity">
    <text evidence="1">Belongs to the short-chain dehydrogenases/reductases (SDR) family.</text>
</comment>
<sequence length="173" mass="17729">MSVPASDRPVALVTRGSRGVGRSVVARLAGAGHDVALRYRSNDAATKEKADPAATGARVYSRAADLSEPGGAREFVTQSEQRHGPVRILVDAAGIARDRSTLCRKAGGTVTLSSVARVHGSAGQTNCSALKATRLGCTRAPAEECGRMVACLVSDRASCITGRVFGIGGGLVP</sequence>
<evidence type="ECO:0000313" key="2">
    <source>
        <dbReference type="EMBL" id="MVO87799.1"/>
    </source>
</evidence>
<organism evidence="2 3">
    <name type="scientific">Streptomyces typhae</name>
    <dbReference type="NCBI Taxonomy" id="2681492"/>
    <lineage>
        <taxon>Bacteria</taxon>
        <taxon>Bacillati</taxon>
        <taxon>Actinomycetota</taxon>
        <taxon>Actinomycetes</taxon>
        <taxon>Kitasatosporales</taxon>
        <taxon>Streptomycetaceae</taxon>
        <taxon>Streptomyces</taxon>
    </lineage>
</organism>
<proteinExistence type="inferred from homology"/>
<dbReference type="RefSeq" id="WP_157167330.1">
    <property type="nucleotide sequence ID" value="NZ_WPNZ01000013.1"/>
</dbReference>
<dbReference type="AlphaFoldDB" id="A0A6L6X2F1"/>
<dbReference type="PANTHER" id="PTHR42879">
    <property type="entry name" value="3-OXOACYL-(ACYL-CARRIER-PROTEIN) REDUCTASE"/>
    <property type="match status" value="1"/>
</dbReference>
<dbReference type="Pfam" id="PF00106">
    <property type="entry name" value="adh_short"/>
    <property type="match status" value="1"/>
</dbReference>
<reference evidence="2 3" key="1">
    <citation type="submission" date="2019-11" db="EMBL/GenBank/DDBJ databases">
        <title>Streptomyces typhae sp. nov., a novel endophytic actinomycete isolated from the root of cattail pollen (Typha angustifolia L.).</title>
        <authorList>
            <person name="Peng C."/>
        </authorList>
    </citation>
    <scope>NUCLEOTIDE SEQUENCE [LARGE SCALE GENOMIC DNA]</scope>
    <source>
        <strain evidence="3">p1417</strain>
    </source>
</reference>
<evidence type="ECO:0000256" key="1">
    <source>
        <dbReference type="ARBA" id="ARBA00006484"/>
    </source>
</evidence>
<dbReference type="InterPro" id="IPR002347">
    <property type="entry name" value="SDR_fam"/>
</dbReference>
<name>A0A6L6X2F1_9ACTN</name>
<dbReference type="SUPFAM" id="SSF51735">
    <property type="entry name" value="NAD(P)-binding Rossmann-fold domains"/>
    <property type="match status" value="1"/>
</dbReference>
<dbReference type="InterPro" id="IPR036291">
    <property type="entry name" value="NAD(P)-bd_dom_sf"/>
</dbReference>
<dbReference type="PRINTS" id="PR00081">
    <property type="entry name" value="GDHRDH"/>
</dbReference>
<dbReference type="PANTHER" id="PTHR42879:SF2">
    <property type="entry name" value="3-OXOACYL-[ACYL-CARRIER-PROTEIN] REDUCTASE FABG"/>
    <property type="match status" value="1"/>
</dbReference>
<dbReference type="EMBL" id="WPNZ01000013">
    <property type="protein sequence ID" value="MVO87799.1"/>
    <property type="molecule type" value="Genomic_DNA"/>
</dbReference>
<evidence type="ECO:0000313" key="3">
    <source>
        <dbReference type="Proteomes" id="UP000483802"/>
    </source>
</evidence>
<accession>A0A6L6X2F1</accession>
<comment type="caution">
    <text evidence="2">The sequence shown here is derived from an EMBL/GenBank/DDBJ whole genome shotgun (WGS) entry which is preliminary data.</text>
</comment>